<feature type="domain" description="Disease resistance protein At4g27190-like leucine-rich repeats" evidence="8">
    <location>
        <begin position="1325"/>
        <end position="1427"/>
    </location>
</feature>
<dbReference type="InterPro" id="IPR032675">
    <property type="entry name" value="LRR_dom_sf"/>
</dbReference>
<feature type="domain" description="NB-ARC" evidence="7">
    <location>
        <begin position="156"/>
        <end position="328"/>
    </location>
</feature>
<feature type="domain" description="Disease resistance protein At4g27190-like leucine-rich repeats" evidence="8">
    <location>
        <begin position="771"/>
        <end position="880"/>
    </location>
</feature>
<gene>
    <name evidence="9" type="primary">RGC2K</name>
</gene>
<evidence type="ECO:0000259" key="8">
    <source>
        <dbReference type="Pfam" id="PF23247"/>
    </source>
</evidence>
<reference evidence="9" key="1">
    <citation type="journal article" date="1998" name="Plant Cell">
        <title>The major resistance gene cluster in lettuce is highly duplicated and spans several megabases.</title>
        <authorList>
            <person name="Meyers B.C."/>
            <person name="Chin D.B."/>
            <person name="Shen K.A."/>
            <person name="Sivaramakrishnan S."/>
            <person name="Lavelle D.O."/>
            <person name="Zhang Z."/>
            <person name="Michelmore R.W."/>
        </authorList>
    </citation>
    <scope>NUCLEOTIDE SEQUENCE</scope>
</reference>
<sequence>MECITGIFSNPFAQCLIAPVKEHLCLLIFYTQYVGDMLTAMTELNAAKDIVEERKNQNVEKCFEVPNHVNRWLEDVQTINRKVERVLNDNCNWFNLCNRYMLAVKALEITQEIDHAMKQLSRIEWTDDSVPLGRNDSTKASTSTPSSDYNDFESREHTFRKALEALGSNHTSHMVALWGMGGVGKTTMMKRLKNIIKEKRTFHYIVLVVIKENMDLISIQDAVADYLDMKLTESNESERADKLREGFQAKSDGGKNRFLIILDDVWQSVNMEDIGLSPFPNQGVDFKVLLTSENKDVCAKMGVEANLIFDVKFLTEEEAQSLFYQFVKVSDTHLDKIGKAIVRNCGGLPIAIKTIANTLKNRNKDVWKDALSRIEHHDIETIAHVVFQMSYDNLQNEEAQSIFLLCGLFPEDFDIPTEELVRYGWGLRVFNGVYTIGEARHRLNAYIELLKDSNLLIESDDVHCIKMHDLVRAFVLDTFNRFKHSLIVNHGNGGMLGWPENDMSASSCKRISLICKGMSDFPRDVKFPNLLILKLMHADKSLKFPQDFYGEMKKLQVISYDHMKYPLLPTSPQCSTNLRVLHLHQCSLMFDCSSIGNLLNLEVLSFANSGIEWLPSTIGNLKELRVLDLTNCDGLRIDNGVLKKLVKLEELYMRVGGRYQKAISFTDENCNEMAERSKNLSALEFEFFKNNAQPKNMSFENLERFKISVGCYFKGDFGKIFHSFENTLRLVTNRTEVLESRLNELFEKTDVLYLSVGDMNDLEDVEVKLAHLPKSSSFHNLRVLIISECIELRYLFTLDVANTLSKLEHLQVYECDNMEEIIHTEGRGEVTITFPKLKFLSLCGLPNLLGLCGNVHIINLPQLTELKLNGIPGFTSIYPEKDVETSSLLNKEVVIPNLEKLDISYMKDLKEIWPCELGMSQEVDVSTLRVIKVSSCDNLVNLFPCNPMPLIHHLEELQVIFCGSIEVLFNIELDSIGQIGEGINNSSLRIIQLQNLGKLSEVWRIKGADNSSLLISGFQGVESIIVNKCKMFRNVFTPTTTNFDLGALMEIRIQDCGEKRRNNELVESSQEQEQFYQAGGVFWTLCQYSREINIRECYALSSVIPCYAAGQMQNVQVLNIYRCNSMKELFETQGMNNNNGDSGCDEGNGCIPAIPRLNNVIMLPNLKILKIEDCGHLEHVFTFSALGSLRQLEELTIEKCKAMKVIVKEEDEYGEQTTKASSKEVVVFPRLKSIELENLQELMGFYLGKNEIQWPSLDKVMIKNCPEMMVFAPGESTVPKRKYINTSFGIYGMEEVLETQGMNNNNDDNCCDDGNGGIPRLNNVIMFPNIKILQISNCGSLEHIFTFSALESLMQLKELTIADCKAMKVIVKEEYDVEQTRVLKAVVFSCLKSITLCHLPELVGFFLGKNEFWWPSLDKVTIIDCPQMMGFTPGGSTTSHLKYIHSSLGKHTLECGLNFQVTTTAYHQTPFLSSCPATSEGMPWSFHNLIEISLMFNDVEKIIPSNELLHLQKLEKVHVRHCNGVEEVFEALEAGANSSNGFDESLQTTTLVKLPNLTQVELEYLDCLRYIWKTNQWTTFEFPNLTTVTIRECHGLEHVFTSSMVGSLLQLQELHIYNCKYMEEVIARDADVVEEEEEDDDDDKRKDITLPFLKTVTLASLPRLKGFWLGKEDFSFPLLDTLSIEECPTILTFTKGNSATRKLKEIEKGKISTPL</sequence>
<accession>Q9ZT68</accession>
<evidence type="ECO:0000256" key="3">
    <source>
        <dbReference type="ARBA" id="ARBA00022737"/>
    </source>
</evidence>
<dbReference type="InterPro" id="IPR050905">
    <property type="entry name" value="Plant_NBS-LRR"/>
</dbReference>
<dbReference type="InterPro" id="IPR027417">
    <property type="entry name" value="P-loop_NTPase"/>
</dbReference>
<dbReference type="Pfam" id="PF00931">
    <property type="entry name" value="NB-ARC"/>
    <property type="match status" value="1"/>
</dbReference>
<reference evidence="9" key="2">
    <citation type="journal article" date="1998" name="Plant Cell">
        <title>Receptor-like genes in the major resistance locus of lettuce are subject to divergent selection.</title>
        <authorList>
            <person name="Meyers B.C."/>
            <person name="Shen K.A."/>
            <person name="Rohani P."/>
            <person name="Gaut B.S."/>
            <person name="Michelmore R.W."/>
        </authorList>
    </citation>
    <scope>NUCLEOTIDE SEQUENCE</scope>
</reference>
<feature type="domain" description="Disease resistance protein At4g27190-like leucine-rich repeats" evidence="8">
    <location>
        <begin position="1162"/>
        <end position="1268"/>
    </location>
</feature>
<comment type="similarity">
    <text evidence="1">Belongs to the disease resistance NB-LRR family.</text>
</comment>
<dbReference type="InterPro" id="IPR042197">
    <property type="entry name" value="Apaf_helical"/>
</dbReference>
<protein>
    <submittedName>
        <fullName evidence="9">Resistance protein candidate RGC2K</fullName>
    </submittedName>
</protein>
<dbReference type="PANTHER" id="PTHR33463:SF96">
    <property type="entry name" value="LEUCINE-RICH REPEAT DOMAIN, L DOMAIN-LIKE PROTEIN-RELATED"/>
    <property type="match status" value="1"/>
</dbReference>
<dbReference type="InterPro" id="IPR036388">
    <property type="entry name" value="WH-like_DNA-bd_sf"/>
</dbReference>
<dbReference type="Gene3D" id="3.40.50.300">
    <property type="entry name" value="P-loop containing nucleotide triphosphate hydrolases"/>
    <property type="match status" value="1"/>
</dbReference>
<dbReference type="SUPFAM" id="SSF52047">
    <property type="entry name" value="RNI-like"/>
    <property type="match status" value="3"/>
</dbReference>
<dbReference type="GO" id="GO:0043531">
    <property type="term" value="F:ADP binding"/>
    <property type="evidence" value="ECO:0007669"/>
    <property type="project" value="InterPro"/>
</dbReference>
<keyword evidence="4" id="KW-0611">Plant defense</keyword>
<proteinExistence type="inferred from homology"/>
<feature type="domain" description="Disease resistance protein At4g27190-like leucine-rich repeats" evidence="8">
    <location>
        <begin position="1486"/>
        <end position="1620"/>
    </location>
</feature>
<evidence type="ECO:0000256" key="6">
    <source>
        <dbReference type="SAM" id="MobiDB-lite"/>
    </source>
</evidence>
<dbReference type="Gene3D" id="1.10.10.10">
    <property type="entry name" value="Winged helix-like DNA-binding domain superfamily/Winged helix DNA-binding domain"/>
    <property type="match status" value="1"/>
</dbReference>
<evidence type="ECO:0000313" key="9">
    <source>
        <dbReference type="EMBL" id="AAD03672.1"/>
    </source>
</evidence>
<dbReference type="SUPFAM" id="SSF52540">
    <property type="entry name" value="P-loop containing nucleoside triphosphate hydrolases"/>
    <property type="match status" value="1"/>
</dbReference>
<evidence type="ECO:0000256" key="4">
    <source>
        <dbReference type="ARBA" id="ARBA00022821"/>
    </source>
</evidence>
<keyword evidence="3" id="KW-0677">Repeat</keyword>
<dbReference type="PIR" id="T30559">
    <property type="entry name" value="T30559"/>
</dbReference>
<feature type="region of interest" description="Disordered" evidence="6">
    <location>
        <begin position="131"/>
        <end position="151"/>
    </location>
</feature>
<dbReference type="GO" id="GO:0005524">
    <property type="term" value="F:ATP binding"/>
    <property type="evidence" value="ECO:0007669"/>
    <property type="project" value="UniProtKB-KW"/>
</dbReference>
<dbReference type="GO" id="GO:0006952">
    <property type="term" value="P:defense response"/>
    <property type="evidence" value="ECO:0007669"/>
    <property type="project" value="UniProtKB-KW"/>
</dbReference>
<dbReference type="PANTHER" id="PTHR33463">
    <property type="entry name" value="NB-ARC DOMAIN-CONTAINING PROTEIN-RELATED"/>
    <property type="match status" value="1"/>
</dbReference>
<keyword evidence="2" id="KW-0433">Leucine-rich repeat</keyword>
<dbReference type="EMBL" id="AF072272">
    <property type="protein sequence ID" value="AAD03672.1"/>
    <property type="molecule type" value="Genomic_DNA"/>
</dbReference>
<dbReference type="InterPro" id="IPR002182">
    <property type="entry name" value="NB-ARC"/>
</dbReference>
<organism evidence="9">
    <name type="scientific">Lactuca sativa</name>
    <name type="common">Garden lettuce</name>
    <dbReference type="NCBI Taxonomy" id="4236"/>
    <lineage>
        <taxon>Eukaryota</taxon>
        <taxon>Viridiplantae</taxon>
        <taxon>Streptophyta</taxon>
        <taxon>Embryophyta</taxon>
        <taxon>Tracheophyta</taxon>
        <taxon>Spermatophyta</taxon>
        <taxon>Magnoliopsida</taxon>
        <taxon>eudicotyledons</taxon>
        <taxon>Gunneridae</taxon>
        <taxon>Pentapetalae</taxon>
        <taxon>asterids</taxon>
        <taxon>campanulids</taxon>
        <taxon>Asterales</taxon>
        <taxon>Asteraceae</taxon>
        <taxon>Cichorioideae</taxon>
        <taxon>Cichorieae</taxon>
        <taxon>Lactucinae</taxon>
        <taxon>Lactuca</taxon>
    </lineage>
</organism>
<dbReference type="PRINTS" id="PR00364">
    <property type="entry name" value="DISEASERSIST"/>
</dbReference>
<dbReference type="SUPFAM" id="SSF52058">
    <property type="entry name" value="L domain-like"/>
    <property type="match status" value="1"/>
</dbReference>
<feature type="compositionally biased region" description="Polar residues" evidence="6">
    <location>
        <begin position="138"/>
        <end position="149"/>
    </location>
</feature>
<name>Q9ZT68_LACSA</name>
<keyword evidence="5" id="KW-0067">ATP-binding</keyword>
<evidence type="ECO:0000256" key="5">
    <source>
        <dbReference type="ARBA" id="ARBA00022840"/>
    </source>
</evidence>
<evidence type="ECO:0000256" key="2">
    <source>
        <dbReference type="ARBA" id="ARBA00022614"/>
    </source>
</evidence>
<dbReference type="Gene3D" id="3.80.10.10">
    <property type="entry name" value="Ribonuclease Inhibitor"/>
    <property type="match status" value="5"/>
</dbReference>
<keyword evidence="5" id="KW-0547">Nucleotide-binding</keyword>
<evidence type="ECO:0000259" key="7">
    <source>
        <dbReference type="Pfam" id="PF00931"/>
    </source>
</evidence>
<dbReference type="Pfam" id="PF23247">
    <property type="entry name" value="LRR_RPS2"/>
    <property type="match status" value="5"/>
</dbReference>
<dbReference type="InterPro" id="IPR057135">
    <property type="entry name" value="At4g27190-like_LRR"/>
</dbReference>
<evidence type="ECO:0000256" key="1">
    <source>
        <dbReference type="ARBA" id="ARBA00008894"/>
    </source>
</evidence>
<feature type="domain" description="Disease resistance protein At4g27190-like leucine-rich repeats" evidence="8">
    <location>
        <begin position="898"/>
        <end position="1057"/>
    </location>
</feature>
<dbReference type="Gene3D" id="1.10.8.430">
    <property type="entry name" value="Helical domain of apoptotic protease-activating factors"/>
    <property type="match status" value="1"/>
</dbReference>